<keyword evidence="1" id="KW-1133">Transmembrane helix</keyword>
<sequence>MVIIRRYLLWGMMVLMSGWLLLVPFQASSSALMMVMATDECGQILAPEKLLEIGMLMKILHGALVVALIIELVIPKASWSAWVLVSLPTAGFLLVTSAIAILNADFLTRCDIFILSPTTTAQLNILTVAALGFLGVKRLRQEGMASI</sequence>
<keyword evidence="3" id="KW-1185">Reference proteome</keyword>
<dbReference type="Proteomes" id="UP000273516">
    <property type="component" value="Unassembled WGS sequence"/>
</dbReference>
<keyword evidence="1" id="KW-0812">Transmembrane</keyword>
<dbReference type="AlphaFoldDB" id="A0A3M0MQY1"/>
<organism evidence="2 3">
    <name type="scientific">Paracoccus alkanivorans</name>
    <dbReference type="NCBI Taxonomy" id="2116655"/>
    <lineage>
        <taxon>Bacteria</taxon>
        <taxon>Pseudomonadati</taxon>
        <taxon>Pseudomonadota</taxon>
        <taxon>Alphaproteobacteria</taxon>
        <taxon>Rhodobacterales</taxon>
        <taxon>Paracoccaceae</taxon>
        <taxon>Paracoccus</taxon>
    </lineage>
</organism>
<name>A0A3M0MQY1_9RHOB</name>
<reference evidence="2 3" key="1">
    <citation type="submission" date="2018-07" db="EMBL/GenBank/DDBJ databases">
        <authorList>
            <person name="Zhang Y."/>
            <person name="Wang L."/>
            <person name="Ma S."/>
        </authorList>
    </citation>
    <scope>NUCLEOTIDE SEQUENCE [LARGE SCALE GENOMIC DNA]</scope>
    <source>
        <strain evidence="2 3">4-2</strain>
    </source>
</reference>
<gene>
    <name evidence="2" type="ORF">C9E81_15535</name>
</gene>
<evidence type="ECO:0000313" key="2">
    <source>
        <dbReference type="EMBL" id="RMC33717.1"/>
    </source>
</evidence>
<feature type="transmembrane region" description="Helical" evidence="1">
    <location>
        <begin position="81"/>
        <end position="102"/>
    </location>
</feature>
<feature type="transmembrane region" description="Helical" evidence="1">
    <location>
        <begin position="53"/>
        <end position="74"/>
    </location>
</feature>
<protein>
    <submittedName>
        <fullName evidence="2">Uncharacterized protein</fullName>
    </submittedName>
</protein>
<comment type="caution">
    <text evidence="2">The sequence shown here is derived from an EMBL/GenBank/DDBJ whole genome shotgun (WGS) entry which is preliminary data.</text>
</comment>
<evidence type="ECO:0000313" key="3">
    <source>
        <dbReference type="Proteomes" id="UP000273516"/>
    </source>
</evidence>
<feature type="transmembrane region" description="Helical" evidence="1">
    <location>
        <begin position="114"/>
        <end position="136"/>
    </location>
</feature>
<proteinExistence type="predicted"/>
<keyword evidence="1" id="KW-0472">Membrane</keyword>
<accession>A0A3M0MQY1</accession>
<evidence type="ECO:0000256" key="1">
    <source>
        <dbReference type="SAM" id="Phobius"/>
    </source>
</evidence>
<dbReference type="EMBL" id="QOKZ01000006">
    <property type="protein sequence ID" value="RMC33717.1"/>
    <property type="molecule type" value="Genomic_DNA"/>
</dbReference>